<proteinExistence type="inferred from homology"/>
<keyword evidence="2 6" id="KW-0808">Transferase</keyword>
<dbReference type="SUPFAM" id="SSF51161">
    <property type="entry name" value="Trimeric LpxA-like enzymes"/>
    <property type="match status" value="1"/>
</dbReference>
<keyword evidence="5" id="KW-1133">Transmembrane helix</keyword>
<dbReference type="AlphaFoldDB" id="A0A4S2FPK1"/>
<organism evidence="6 7">
    <name type="scientific">Phocaeicola sartorii</name>
    <dbReference type="NCBI Taxonomy" id="671267"/>
    <lineage>
        <taxon>Bacteria</taxon>
        <taxon>Pseudomonadati</taxon>
        <taxon>Bacteroidota</taxon>
        <taxon>Bacteroidia</taxon>
        <taxon>Bacteroidales</taxon>
        <taxon>Bacteroidaceae</taxon>
        <taxon>Phocaeicola</taxon>
    </lineage>
</organism>
<evidence type="ECO:0000256" key="3">
    <source>
        <dbReference type="ARBA" id="ARBA00022737"/>
    </source>
</evidence>
<comment type="caution">
    <text evidence="6">The sequence shown here is derived from an EMBL/GenBank/DDBJ whole genome shotgun (WGS) entry which is preliminary data.</text>
</comment>
<evidence type="ECO:0000256" key="4">
    <source>
        <dbReference type="ARBA" id="ARBA00023315"/>
    </source>
</evidence>
<gene>
    <name evidence="6" type="ORF">E5339_07505</name>
</gene>
<accession>A0A4S2FPK1</accession>
<dbReference type="InterPro" id="IPR045304">
    <property type="entry name" value="LbH_SAT"/>
</dbReference>
<dbReference type="InterPro" id="IPR001451">
    <property type="entry name" value="Hexapep"/>
</dbReference>
<name>A0A4S2FPK1_9BACT</name>
<dbReference type="CDD" id="cd03354">
    <property type="entry name" value="LbH_SAT"/>
    <property type="match status" value="1"/>
</dbReference>
<evidence type="ECO:0000256" key="5">
    <source>
        <dbReference type="SAM" id="Phobius"/>
    </source>
</evidence>
<dbReference type="GO" id="GO:0016746">
    <property type="term" value="F:acyltransferase activity"/>
    <property type="evidence" value="ECO:0007669"/>
    <property type="project" value="UniProtKB-KW"/>
</dbReference>
<evidence type="ECO:0000313" key="6">
    <source>
        <dbReference type="EMBL" id="TGY71037.1"/>
    </source>
</evidence>
<keyword evidence="5" id="KW-0812">Transmembrane</keyword>
<evidence type="ECO:0000313" key="7">
    <source>
        <dbReference type="Proteomes" id="UP000310760"/>
    </source>
</evidence>
<keyword evidence="3" id="KW-0677">Repeat</keyword>
<evidence type="ECO:0000256" key="1">
    <source>
        <dbReference type="ARBA" id="ARBA00007274"/>
    </source>
</evidence>
<dbReference type="EMBL" id="SRYJ01000014">
    <property type="protein sequence ID" value="TGY71037.1"/>
    <property type="molecule type" value="Genomic_DNA"/>
</dbReference>
<feature type="transmembrane region" description="Helical" evidence="5">
    <location>
        <begin position="7"/>
        <end position="30"/>
    </location>
</feature>
<dbReference type="Gene3D" id="2.160.10.10">
    <property type="entry name" value="Hexapeptide repeat proteins"/>
    <property type="match status" value="1"/>
</dbReference>
<keyword evidence="5" id="KW-0472">Membrane</keyword>
<dbReference type="PROSITE" id="PS00101">
    <property type="entry name" value="HEXAPEP_TRANSFERASES"/>
    <property type="match status" value="1"/>
</dbReference>
<dbReference type="Proteomes" id="UP000310760">
    <property type="component" value="Unassembled WGS sequence"/>
</dbReference>
<evidence type="ECO:0000256" key="2">
    <source>
        <dbReference type="ARBA" id="ARBA00022679"/>
    </source>
</evidence>
<sequence length="198" mass="22177">MRMNGNLFLKFSLPFFTLFYFPLLVCYLLSKKREIINTDVNRWAKHQPFYYRGVKNSFVRLIIAIILKPEFRKQLIWRLGGYKYIIFNFLYGKSNTLYIERSTVIGQGFMVIHGNGTVIGGGSIIGNNFTIYQNAAIGYNNGFPTIGNNVFIGAGAVVIGKIRIGNNVKIGAGAVVIEDVPDNCTVVGPKAKVILREL</sequence>
<comment type="similarity">
    <text evidence="1">Belongs to the transferase hexapeptide repeat family.</text>
</comment>
<dbReference type="InterPro" id="IPR018357">
    <property type="entry name" value="Hexapep_transf_CS"/>
</dbReference>
<dbReference type="Pfam" id="PF00132">
    <property type="entry name" value="Hexapep"/>
    <property type="match status" value="1"/>
</dbReference>
<dbReference type="PANTHER" id="PTHR42811">
    <property type="entry name" value="SERINE ACETYLTRANSFERASE"/>
    <property type="match status" value="1"/>
</dbReference>
<keyword evidence="4" id="KW-0012">Acyltransferase</keyword>
<dbReference type="InterPro" id="IPR011004">
    <property type="entry name" value="Trimer_LpxA-like_sf"/>
</dbReference>
<reference evidence="6 7" key="1">
    <citation type="submission" date="2019-04" db="EMBL/GenBank/DDBJ databases">
        <title>Microbes associate with the intestines of laboratory mice.</title>
        <authorList>
            <person name="Navarre W."/>
            <person name="Wong E."/>
            <person name="Huang K."/>
            <person name="Tropini C."/>
            <person name="Ng K."/>
            <person name="Yu B."/>
        </authorList>
    </citation>
    <scope>NUCLEOTIDE SEQUENCE [LARGE SCALE GENOMIC DNA]</scope>
    <source>
        <strain evidence="6 7">NM22_B1</strain>
    </source>
</reference>
<protein>
    <submittedName>
        <fullName evidence="6">Serine acetyltransferase</fullName>
    </submittedName>
</protein>